<evidence type="ECO:0000313" key="1">
    <source>
        <dbReference type="EMBL" id="THU90613.1"/>
    </source>
</evidence>
<proteinExistence type="predicted"/>
<dbReference type="EMBL" id="ML179330">
    <property type="protein sequence ID" value="THU90613.1"/>
    <property type="molecule type" value="Genomic_DNA"/>
</dbReference>
<dbReference type="AlphaFoldDB" id="A0A4S8LNU2"/>
<evidence type="ECO:0000313" key="2">
    <source>
        <dbReference type="Proteomes" id="UP000297245"/>
    </source>
</evidence>
<gene>
    <name evidence="1" type="ORF">K435DRAFT_256237</name>
</gene>
<dbReference type="Proteomes" id="UP000297245">
    <property type="component" value="Unassembled WGS sequence"/>
</dbReference>
<keyword evidence="2" id="KW-1185">Reference proteome</keyword>
<organism evidence="1 2">
    <name type="scientific">Dendrothele bispora (strain CBS 962.96)</name>
    <dbReference type="NCBI Taxonomy" id="1314807"/>
    <lineage>
        <taxon>Eukaryota</taxon>
        <taxon>Fungi</taxon>
        <taxon>Dikarya</taxon>
        <taxon>Basidiomycota</taxon>
        <taxon>Agaricomycotina</taxon>
        <taxon>Agaricomycetes</taxon>
        <taxon>Agaricomycetidae</taxon>
        <taxon>Agaricales</taxon>
        <taxon>Agaricales incertae sedis</taxon>
        <taxon>Dendrothele</taxon>
    </lineage>
</organism>
<sequence length="85" mass="9748">MRDLFQQLNAVGVNDVRIQKQIKLCLLCINGSHRRARMLSVACVRISGSKHTGFCIYHNRYYIRVLGINKATYSEGLLRGLERNP</sequence>
<name>A0A4S8LNU2_DENBC</name>
<accession>A0A4S8LNU2</accession>
<reference evidence="1 2" key="1">
    <citation type="journal article" date="2019" name="Nat. Ecol. Evol.">
        <title>Megaphylogeny resolves global patterns of mushroom evolution.</title>
        <authorList>
            <person name="Varga T."/>
            <person name="Krizsan K."/>
            <person name="Foldi C."/>
            <person name="Dima B."/>
            <person name="Sanchez-Garcia M."/>
            <person name="Sanchez-Ramirez S."/>
            <person name="Szollosi G.J."/>
            <person name="Szarkandi J.G."/>
            <person name="Papp V."/>
            <person name="Albert L."/>
            <person name="Andreopoulos W."/>
            <person name="Angelini C."/>
            <person name="Antonin V."/>
            <person name="Barry K.W."/>
            <person name="Bougher N.L."/>
            <person name="Buchanan P."/>
            <person name="Buyck B."/>
            <person name="Bense V."/>
            <person name="Catcheside P."/>
            <person name="Chovatia M."/>
            <person name="Cooper J."/>
            <person name="Damon W."/>
            <person name="Desjardin D."/>
            <person name="Finy P."/>
            <person name="Geml J."/>
            <person name="Haridas S."/>
            <person name="Hughes K."/>
            <person name="Justo A."/>
            <person name="Karasinski D."/>
            <person name="Kautmanova I."/>
            <person name="Kiss B."/>
            <person name="Kocsube S."/>
            <person name="Kotiranta H."/>
            <person name="LaButti K.M."/>
            <person name="Lechner B.E."/>
            <person name="Liimatainen K."/>
            <person name="Lipzen A."/>
            <person name="Lukacs Z."/>
            <person name="Mihaltcheva S."/>
            <person name="Morgado L.N."/>
            <person name="Niskanen T."/>
            <person name="Noordeloos M.E."/>
            <person name="Ohm R.A."/>
            <person name="Ortiz-Santana B."/>
            <person name="Ovrebo C."/>
            <person name="Racz N."/>
            <person name="Riley R."/>
            <person name="Savchenko A."/>
            <person name="Shiryaev A."/>
            <person name="Soop K."/>
            <person name="Spirin V."/>
            <person name="Szebenyi C."/>
            <person name="Tomsovsky M."/>
            <person name="Tulloss R.E."/>
            <person name="Uehling J."/>
            <person name="Grigoriev I.V."/>
            <person name="Vagvolgyi C."/>
            <person name="Papp T."/>
            <person name="Martin F.M."/>
            <person name="Miettinen O."/>
            <person name="Hibbett D.S."/>
            <person name="Nagy L.G."/>
        </authorList>
    </citation>
    <scope>NUCLEOTIDE SEQUENCE [LARGE SCALE GENOMIC DNA]</scope>
    <source>
        <strain evidence="1 2">CBS 962.96</strain>
    </source>
</reference>
<protein>
    <submittedName>
        <fullName evidence="1">Uncharacterized protein</fullName>
    </submittedName>
</protein>